<accession>A0A2S6CIB9</accession>
<dbReference type="STRING" id="357750.A0A2S6CIB9"/>
<sequence length="302" mass="32743">MADTASSPYDPKSLNDVSGLVAVVTGGGTGLGLIIAKTLESQGAKVYITGRRQEKLDEAAKQAAHGNIIPIQGSTTSREDVQRAVDFVTKETGYIDLLVCNAGQTTFDSSPDARPKPTGESSVQEIRDYYFNYRPHELWRDTLETNVAAVFTITMSFLELLDAGNKRRDASKPTSQVIAIGSVGGLTRATDSFIYNASKAAVHHLMKNLGNFLVPHDIRTNVIAPGWFPTDMTTSVVKSWEHTNGVLPRTLVPRQRMGIEEEFAGTLLYLVSRAGGYCNGNVMVIDGGFLANHAGTYKSLTR</sequence>
<dbReference type="SUPFAM" id="SSF51735">
    <property type="entry name" value="NAD(P)-binding Rossmann-fold domains"/>
    <property type="match status" value="1"/>
</dbReference>
<comment type="caution">
    <text evidence="4">The sequence shown here is derived from an EMBL/GenBank/DDBJ whole genome shotgun (WGS) entry which is preliminary data.</text>
</comment>
<dbReference type="PRINTS" id="PR00081">
    <property type="entry name" value="GDHRDH"/>
</dbReference>
<keyword evidence="2" id="KW-0521">NADP</keyword>
<dbReference type="InterPro" id="IPR002347">
    <property type="entry name" value="SDR_fam"/>
</dbReference>
<protein>
    <submittedName>
        <fullName evidence="4">Uncharacterized protein</fullName>
    </submittedName>
</protein>
<keyword evidence="5" id="KW-1185">Reference proteome</keyword>
<reference evidence="5" key="1">
    <citation type="journal article" date="2017" name="bioRxiv">
        <title>Conservation of a gene cluster reveals novel cercosporin biosynthetic mechanisms and extends production to the genus Colletotrichum.</title>
        <authorList>
            <person name="de Jonge R."/>
            <person name="Ebert M.K."/>
            <person name="Huitt-Roehl C.R."/>
            <person name="Pal P."/>
            <person name="Suttle J.C."/>
            <person name="Spanner R.E."/>
            <person name="Neubauer J.D."/>
            <person name="Jurick W.M.II."/>
            <person name="Stott K.A."/>
            <person name="Secor G.A."/>
            <person name="Thomma B.P.H.J."/>
            <person name="Van de Peer Y."/>
            <person name="Townsend C.A."/>
            <person name="Bolton M.D."/>
        </authorList>
    </citation>
    <scope>NUCLEOTIDE SEQUENCE [LARGE SCALE GENOMIC DNA]</scope>
    <source>
        <strain evidence="5">CBS538.71</strain>
    </source>
</reference>
<dbReference type="CDD" id="cd05233">
    <property type="entry name" value="SDR_c"/>
    <property type="match status" value="1"/>
</dbReference>
<gene>
    <name evidence="4" type="ORF">CBER1_02404</name>
</gene>
<dbReference type="OrthoDB" id="2898618at2759"/>
<evidence type="ECO:0000256" key="1">
    <source>
        <dbReference type="ARBA" id="ARBA00006484"/>
    </source>
</evidence>
<dbReference type="InterPro" id="IPR036291">
    <property type="entry name" value="NAD(P)-bd_dom_sf"/>
</dbReference>
<dbReference type="PROSITE" id="PS00061">
    <property type="entry name" value="ADH_SHORT"/>
    <property type="match status" value="1"/>
</dbReference>
<dbReference type="GO" id="GO:0016491">
    <property type="term" value="F:oxidoreductase activity"/>
    <property type="evidence" value="ECO:0007669"/>
    <property type="project" value="UniProtKB-KW"/>
</dbReference>
<dbReference type="PANTHER" id="PTHR43618">
    <property type="entry name" value="7-ALPHA-HYDROXYSTEROID DEHYDROGENASE"/>
    <property type="match status" value="1"/>
</dbReference>
<dbReference type="EMBL" id="PNEN01000391">
    <property type="protein sequence ID" value="PPJ59467.1"/>
    <property type="molecule type" value="Genomic_DNA"/>
</dbReference>
<evidence type="ECO:0000313" key="4">
    <source>
        <dbReference type="EMBL" id="PPJ59467.1"/>
    </source>
</evidence>
<proteinExistence type="inferred from homology"/>
<evidence type="ECO:0000256" key="3">
    <source>
        <dbReference type="ARBA" id="ARBA00023002"/>
    </source>
</evidence>
<dbReference type="Gene3D" id="3.40.50.720">
    <property type="entry name" value="NAD(P)-binding Rossmann-like Domain"/>
    <property type="match status" value="1"/>
</dbReference>
<keyword evidence="3" id="KW-0560">Oxidoreductase</keyword>
<evidence type="ECO:0000313" key="5">
    <source>
        <dbReference type="Proteomes" id="UP000237631"/>
    </source>
</evidence>
<dbReference type="Pfam" id="PF00106">
    <property type="entry name" value="adh_short"/>
    <property type="match status" value="1"/>
</dbReference>
<name>A0A2S6CIB9_9PEZI</name>
<dbReference type="InterPro" id="IPR020904">
    <property type="entry name" value="Sc_DH/Rdtase_CS"/>
</dbReference>
<organism evidence="4 5">
    <name type="scientific">Cercospora berteroae</name>
    <dbReference type="NCBI Taxonomy" id="357750"/>
    <lineage>
        <taxon>Eukaryota</taxon>
        <taxon>Fungi</taxon>
        <taxon>Dikarya</taxon>
        <taxon>Ascomycota</taxon>
        <taxon>Pezizomycotina</taxon>
        <taxon>Dothideomycetes</taxon>
        <taxon>Dothideomycetidae</taxon>
        <taxon>Mycosphaerellales</taxon>
        <taxon>Mycosphaerellaceae</taxon>
        <taxon>Cercospora</taxon>
    </lineage>
</organism>
<evidence type="ECO:0000256" key="2">
    <source>
        <dbReference type="ARBA" id="ARBA00022857"/>
    </source>
</evidence>
<dbReference type="InterPro" id="IPR052178">
    <property type="entry name" value="Sec_Metab_Biosynth_SDR"/>
</dbReference>
<dbReference type="AlphaFoldDB" id="A0A2S6CIB9"/>
<dbReference type="PANTHER" id="PTHR43618:SF18">
    <property type="entry name" value="SHORT CHAIN DEHYDROGENASE_REDUCTASE FAMILY (AFU_ORTHOLOGUE AFUA_5G12480)"/>
    <property type="match status" value="1"/>
</dbReference>
<dbReference type="Proteomes" id="UP000237631">
    <property type="component" value="Unassembled WGS sequence"/>
</dbReference>
<comment type="similarity">
    <text evidence="1">Belongs to the short-chain dehydrogenases/reductases (SDR) family.</text>
</comment>